<organism evidence="2 3">
    <name type="scientific">Trichonephila clavipes</name>
    <name type="common">Golden silk orbweaver</name>
    <name type="synonym">Nephila clavipes</name>
    <dbReference type="NCBI Taxonomy" id="2585209"/>
    <lineage>
        <taxon>Eukaryota</taxon>
        <taxon>Metazoa</taxon>
        <taxon>Ecdysozoa</taxon>
        <taxon>Arthropoda</taxon>
        <taxon>Chelicerata</taxon>
        <taxon>Arachnida</taxon>
        <taxon>Araneae</taxon>
        <taxon>Araneomorphae</taxon>
        <taxon>Entelegynae</taxon>
        <taxon>Araneoidea</taxon>
        <taxon>Nephilidae</taxon>
        <taxon>Trichonephila</taxon>
    </lineage>
</organism>
<dbReference type="EMBL" id="BMAU01021280">
    <property type="protein sequence ID" value="GFY08087.1"/>
    <property type="molecule type" value="Genomic_DNA"/>
</dbReference>
<feature type="region of interest" description="Disordered" evidence="1">
    <location>
        <begin position="1"/>
        <end position="21"/>
    </location>
</feature>
<comment type="caution">
    <text evidence="2">The sequence shown here is derived from an EMBL/GenBank/DDBJ whole genome shotgun (WGS) entry which is preliminary data.</text>
</comment>
<reference evidence="2" key="1">
    <citation type="submission" date="2020-08" db="EMBL/GenBank/DDBJ databases">
        <title>Multicomponent nature underlies the extraordinary mechanical properties of spider dragline silk.</title>
        <authorList>
            <person name="Kono N."/>
            <person name="Nakamura H."/>
            <person name="Mori M."/>
            <person name="Yoshida Y."/>
            <person name="Ohtoshi R."/>
            <person name="Malay A.D."/>
            <person name="Moran D.A.P."/>
            <person name="Tomita M."/>
            <person name="Numata K."/>
            <person name="Arakawa K."/>
        </authorList>
    </citation>
    <scope>NUCLEOTIDE SEQUENCE</scope>
</reference>
<sequence length="82" mass="9433">MMENAQGRPEEDSFNARHHRGMKKSALVDDYLEDGIRHMMCPDLKPSENLLDVQARVIVWRQLPLNLCRAHPCVKQNQAHAA</sequence>
<gene>
    <name evidence="2" type="ORF">TNCV_1355031</name>
</gene>
<evidence type="ECO:0000313" key="2">
    <source>
        <dbReference type="EMBL" id="GFY08087.1"/>
    </source>
</evidence>
<dbReference type="Proteomes" id="UP000887159">
    <property type="component" value="Unassembled WGS sequence"/>
</dbReference>
<protein>
    <submittedName>
        <fullName evidence="2">Uncharacterized protein</fullName>
    </submittedName>
</protein>
<dbReference type="AlphaFoldDB" id="A0A8X6S604"/>
<name>A0A8X6S604_TRICX</name>
<evidence type="ECO:0000256" key="1">
    <source>
        <dbReference type="SAM" id="MobiDB-lite"/>
    </source>
</evidence>
<accession>A0A8X6S604</accession>
<proteinExistence type="predicted"/>
<evidence type="ECO:0000313" key="3">
    <source>
        <dbReference type="Proteomes" id="UP000887159"/>
    </source>
</evidence>
<keyword evidence="3" id="KW-1185">Reference proteome</keyword>